<evidence type="ECO:0000313" key="2">
    <source>
        <dbReference type="Proteomes" id="UP000176050"/>
    </source>
</evidence>
<dbReference type="Proteomes" id="UP000176050">
    <property type="component" value="Chromosome"/>
</dbReference>
<evidence type="ECO:0000313" key="1">
    <source>
        <dbReference type="EMBL" id="AOW19282.1"/>
    </source>
</evidence>
<dbReference type="Gene3D" id="2.40.160.60">
    <property type="entry name" value="Outer membrane protein transport protein (OMPP1/FadL/TodX)"/>
    <property type="match status" value="1"/>
</dbReference>
<dbReference type="OrthoDB" id="9809953at2"/>
<proteinExistence type="predicted"/>
<sequence>MKLILRILFFVSFVSFSQVGGESVYNFLNVPTSARQAALGGKVITLLDDVNQPLWNPATINIDLENQLAVNYLNYLTDIGYASVSYAYLVNRNFGVVQGGLTYANYGEFIEADETGIETGTFKAYDLALSIGYAYQVPFSNFSIGVNAKLINSVIQDYSSFGIATDLGIVYENDHQPYVFSLAIRNIGYQITTFDGEQEKVPLEILFGASYRLKNVPVRWYVTLDNLQKWNVAKPNPSNSFTDINGTVIEEEINFLDNTMRHFVVGAEFFPESLFNLRLGYNFRRAKELKLADARTFAGFSAGFGLQMRRVKLNYAFTKYHPAENTSTFSLQIDLSGR</sequence>
<gene>
    <name evidence="1" type="ORF">LPB138_00655</name>
</gene>
<organism evidence="1 2">
    <name type="scientific">Urechidicola croceus</name>
    <dbReference type="NCBI Taxonomy" id="1850246"/>
    <lineage>
        <taxon>Bacteria</taxon>
        <taxon>Pseudomonadati</taxon>
        <taxon>Bacteroidota</taxon>
        <taxon>Flavobacteriia</taxon>
        <taxon>Flavobacteriales</taxon>
        <taxon>Flavobacteriaceae</taxon>
        <taxon>Urechidicola</taxon>
    </lineage>
</organism>
<dbReference type="STRING" id="1850246.LPB138_00655"/>
<dbReference type="NCBIfam" id="NF033709">
    <property type="entry name" value="PorV_fam"/>
    <property type="match status" value="1"/>
</dbReference>
<accession>A0A1D8P3X6</accession>
<name>A0A1D8P3X6_9FLAO</name>
<keyword evidence="2" id="KW-1185">Reference proteome</keyword>
<reference evidence="1 2" key="1">
    <citation type="submission" date="2016-10" db="EMBL/GenBank/DDBJ databases">
        <title>Lutibacter sp. LPB0138, isolated from marine gastropod.</title>
        <authorList>
            <person name="Kim E."/>
            <person name="Yi H."/>
        </authorList>
    </citation>
    <scope>NUCLEOTIDE SEQUENCE [LARGE SCALE GENOMIC DNA]</scope>
    <source>
        <strain evidence="1 2">LPB0138</strain>
    </source>
</reference>
<dbReference type="NCBIfam" id="NF033711">
    <property type="entry name" value="T9SS_PorQ"/>
    <property type="match status" value="1"/>
</dbReference>
<dbReference type="AlphaFoldDB" id="A0A1D8P3X6"/>
<protein>
    <submittedName>
        <fullName evidence="1">Penicillin-binding protein</fullName>
    </submittedName>
</protein>
<dbReference type="EMBL" id="CP017478">
    <property type="protein sequence ID" value="AOW19282.1"/>
    <property type="molecule type" value="Genomic_DNA"/>
</dbReference>
<dbReference type="KEGG" id="lul:LPB138_00655"/>
<dbReference type="RefSeq" id="WP_070235412.1">
    <property type="nucleotide sequence ID" value="NZ_CP017478.1"/>
</dbReference>